<keyword evidence="3" id="KW-1185">Reference proteome</keyword>
<dbReference type="RefSeq" id="WP_068216171.1">
    <property type="nucleotide sequence ID" value="NZ_LRPC01000001.1"/>
</dbReference>
<dbReference type="Proteomes" id="UP000075606">
    <property type="component" value="Unassembled WGS sequence"/>
</dbReference>
<evidence type="ECO:0000313" key="2">
    <source>
        <dbReference type="EMBL" id="KYG77626.1"/>
    </source>
</evidence>
<organism evidence="2 3">
    <name type="scientific">Roseivirga spongicola</name>
    <dbReference type="NCBI Taxonomy" id="333140"/>
    <lineage>
        <taxon>Bacteria</taxon>
        <taxon>Pseudomonadati</taxon>
        <taxon>Bacteroidota</taxon>
        <taxon>Cytophagia</taxon>
        <taxon>Cytophagales</taxon>
        <taxon>Roseivirgaceae</taxon>
        <taxon>Roseivirga</taxon>
    </lineage>
</organism>
<name>A0A150XG32_9BACT</name>
<evidence type="ECO:0008006" key="4">
    <source>
        <dbReference type="Google" id="ProtNLM"/>
    </source>
</evidence>
<evidence type="ECO:0000256" key="1">
    <source>
        <dbReference type="SAM" id="SignalP"/>
    </source>
</evidence>
<dbReference type="SUPFAM" id="SSF49464">
    <property type="entry name" value="Carboxypeptidase regulatory domain-like"/>
    <property type="match status" value="1"/>
</dbReference>
<protein>
    <recommendedName>
        <fullName evidence="4">Membrane receptor RagA</fullName>
    </recommendedName>
</protein>
<dbReference type="STRING" id="333140.AWW68_02305"/>
<proteinExistence type="predicted"/>
<feature type="signal peptide" evidence="1">
    <location>
        <begin position="1"/>
        <end position="29"/>
    </location>
</feature>
<dbReference type="AlphaFoldDB" id="A0A150XG32"/>
<gene>
    <name evidence="2" type="ORF">AWW68_02305</name>
</gene>
<dbReference type="OrthoDB" id="1115630at2"/>
<accession>A0A150XG32</accession>
<evidence type="ECO:0000313" key="3">
    <source>
        <dbReference type="Proteomes" id="UP000075606"/>
    </source>
</evidence>
<sequence length="214" mass="23928">MRLNLKSTFVKISLLTIVFAAILSAKAQAQEQEKLHVVQVSGLVMNSDSTMSIPGVHIYDQRGRGIPTDFKGWFSKAFIAGDTLTISAIGFKNEKVVVPDSLGDRATVIFALEEEVTQLADVEVNPFPSEELFKEAILAMNLSQEQENVLNSYEPGIIQELVRTMPLEGSPSMNYRYMMNQQFQNLQNSTGPRTNPLLNPFAWAQFINSLKKKK</sequence>
<feature type="chain" id="PRO_5007574669" description="Membrane receptor RagA" evidence="1">
    <location>
        <begin position="30"/>
        <end position="214"/>
    </location>
</feature>
<dbReference type="InterPro" id="IPR008969">
    <property type="entry name" value="CarboxyPept-like_regulatory"/>
</dbReference>
<comment type="caution">
    <text evidence="2">The sequence shown here is derived from an EMBL/GenBank/DDBJ whole genome shotgun (WGS) entry which is preliminary data.</text>
</comment>
<dbReference type="EMBL" id="LRPC01000001">
    <property type="protein sequence ID" value="KYG77626.1"/>
    <property type="molecule type" value="Genomic_DNA"/>
</dbReference>
<reference evidence="2 3" key="1">
    <citation type="submission" date="2016-01" db="EMBL/GenBank/DDBJ databases">
        <title>Genome sequencing of Roseivirga spongicola UST030701-084.</title>
        <authorList>
            <person name="Selvaratnam C."/>
            <person name="Thevarajoo S."/>
            <person name="Goh K.M."/>
            <person name="Ee R."/>
            <person name="Chan K.-G."/>
            <person name="Chong C.S."/>
        </authorList>
    </citation>
    <scope>NUCLEOTIDE SEQUENCE [LARGE SCALE GENOMIC DNA]</scope>
    <source>
        <strain evidence="2 3">UST030701-084</strain>
    </source>
</reference>
<keyword evidence="1" id="KW-0732">Signal</keyword>